<evidence type="ECO:0000313" key="1">
    <source>
        <dbReference type="EMBL" id="GAH94693.1"/>
    </source>
</evidence>
<gene>
    <name evidence="1" type="ORF">S03H2_72901</name>
</gene>
<comment type="caution">
    <text evidence="1">The sequence shown here is derived from an EMBL/GenBank/DDBJ whole genome shotgun (WGS) entry which is preliminary data.</text>
</comment>
<name>X1LKP3_9ZZZZ</name>
<feature type="non-terminal residue" evidence="1">
    <location>
        <position position="40"/>
    </location>
</feature>
<reference evidence="1" key="1">
    <citation type="journal article" date="2014" name="Front. Microbiol.">
        <title>High frequency of phylogenetically diverse reductive dehalogenase-homologous genes in deep subseafloor sedimentary metagenomes.</title>
        <authorList>
            <person name="Kawai M."/>
            <person name="Futagami T."/>
            <person name="Toyoda A."/>
            <person name="Takaki Y."/>
            <person name="Nishi S."/>
            <person name="Hori S."/>
            <person name="Arai W."/>
            <person name="Tsubouchi T."/>
            <person name="Morono Y."/>
            <person name="Uchiyama I."/>
            <person name="Ito T."/>
            <person name="Fujiyama A."/>
            <person name="Inagaki F."/>
            <person name="Takami H."/>
        </authorList>
    </citation>
    <scope>NUCLEOTIDE SEQUENCE</scope>
    <source>
        <strain evidence="1">Expedition CK06-06</strain>
    </source>
</reference>
<organism evidence="1">
    <name type="scientific">marine sediment metagenome</name>
    <dbReference type="NCBI Taxonomy" id="412755"/>
    <lineage>
        <taxon>unclassified sequences</taxon>
        <taxon>metagenomes</taxon>
        <taxon>ecological metagenomes</taxon>
    </lineage>
</organism>
<accession>X1LKP3</accession>
<protein>
    <submittedName>
        <fullName evidence="1">Uncharacterized protein</fullName>
    </submittedName>
</protein>
<dbReference type="EMBL" id="BARU01049598">
    <property type="protein sequence ID" value="GAH94693.1"/>
    <property type="molecule type" value="Genomic_DNA"/>
</dbReference>
<dbReference type="AlphaFoldDB" id="X1LKP3"/>
<feature type="non-terminal residue" evidence="1">
    <location>
        <position position="1"/>
    </location>
</feature>
<proteinExistence type="predicted"/>
<sequence length="40" mass="4525">ESSPRNAGYWNIDRIFINSNDDWEALANTYDWCSGSGAID</sequence>